<dbReference type="Proteomes" id="UP000016521">
    <property type="component" value="Chromosome I"/>
</dbReference>
<dbReference type="EMBL" id="CP011924">
    <property type="protein sequence ID" value="ATD06867.1"/>
    <property type="molecule type" value="Genomic_DNA"/>
</dbReference>
<protein>
    <recommendedName>
        <fullName evidence="3">ATPase</fullName>
    </recommendedName>
</protein>
<accession>A0ABM6NDU6</accession>
<proteinExistence type="predicted"/>
<evidence type="ECO:0008006" key="3">
    <source>
        <dbReference type="Google" id="ProtNLM"/>
    </source>
</evidence>
<dbReference type="RefSeq" id="WP_010377604.1">
    <property type="nucleotide sequence ID" value="NZ_CP011924.1"/>
</dbReference>
<reference evidence="1 2" key="1">
    <citation type="submission" date="2015-06" db="EMBL/GenBank/DDBJ databases">
        <authorList>
            <person name="Xie B.-B."/>
            <person name="Rong J.-C."/>
            <person name="Qin Q.-L."/>
            <person name="Zhang Y.-Z."/>
        </authorList>
    </citation>
    <scope>NUCLEOTIDE SEQUENCE [LARGE SCALE GENOMIC DNA]</scope>
    <source>
        <strain evidence="1 2">JCM 20779</strain>
    </source>
</reference>
<evidence type="ECO:0000313" key="2">
    <source>
        <dbReference type="Proteomes" id="UP000016521"/>
    </source>
</evidence>
<sequence>MNRLEKIYDSWMLEADDESGRLFYEPPWLKRVKDGKAIFLIGRKGTGKTAIVEHIKSLKINSCSKHLTFSDYPIENLRGYSDINAPSGFQYTLLWELLIYSSLCKLLLKNSNLDSKVRKQLNDICPQETEPLYEQIQSVIRKGFSATLPTGFGSIGGSKSEERNFAGKDIRLVRDFLKSTFYREAGKDMSYYVLFDSLDIGFNNISPDISDEDNRTYFSMLACLFRVAKSVKSESERQGLKAYPMVFILKEIYSQVRDNDKNKWRDVSIELEWRVDTLQEMLAHRINKTLDISGECSFSESWFSIFKNESIETGKNYNGTVTKSTIWDFITTRSYRRPRDYVVFIKECCKVEVEKGNNKISANTVANTAKKYSEIFIDELQDELGQKIPGLKKVLSIFSELGRKTFHCEDFISIYEYRVETGKISKSECHYDSDELIDVFFENSIIGNSGRGEKKRKFRFDSEFNSLNREELICVHMGLEEKLLETNSGKRSRSQIELDLIPNLISDIKIYLDEHVEDSRVHEKFSLLSKTLAIHIDDSVVHKEYFYIRKSLNGLDLLVKNNVTDRAEKKRLMEAIRCAHGYELNYK</sequence>
<dbReference type="NCBIfam" id="NF047389">
    <property type="entry name" value="ATPase_Sll1717"/>
    <property type="match status" value="1"/>
</dbReference>
<organism evidence="1 2">
    <name type="scientific">Pseudoalteromonas piscicida</name>
    <dbReference type="NCBI Taxonomy" id="43662"/>
    <lineage>
        <taxon>Bacteria</taxon>
        <taxon>Pseudomonadati</taxon>
        <taxon>Pseudomonadota</taxon>
        <taxon>Gammaproteobacteria</taxon>
        <taxon>Alteromonadales</taxon>
        <taxon>Pseudoalteromonadaceae</taxon>
        <taxon>Pseudoalteromonas</taxon>
    </lineage>
</organism>
<name>A0ABM6NDU6_PSEO7</name>
<gene>
    <name evidence="1" type="ORF">PPIS_a1789</name>
</gene>
<keyword evidence="2" id="KW-1185">Reference proteome</keyword>
<evidence type="ECO:0000313" key="1">
    <source>
        <dbReference type="EMBL" id="ATD06867.1"/>
    </source>
</evidence>
<dbReference type="InterPro" id="IPR059206">
    <property type="entry name" value="Sll1717-like"/>
</dbReference>